<organism evidence="1 2">
    <name type="scientific">[Candida] arabinofermentans NRRL YB-2248</name>
    <dbReference type="NCBI Taxonomy" id="983967"/>
    <lineage>
        <taxon>Eukaryota</taxon>
        <taxon>Fungi</taxon>
        <taxon>Dikarya</taxon>
        <taxon>Ascomycota</taxon>
        <taxon>Saccharomycotina</taxon>
        <taxon>Pichiomycetes</taxon>
        <taxon>Pichiales</taxon>
        <taxon>Pichiaceae</taxon>
        <taxon>Ogataea</taxon>
        <taxon>Ogataea/Candida clade</taxon>
    </lineage>
</organism>
<dbReference type="Proteomes" id="UP000094801">
    <property type="component" value="Unassembled WGS sequence"/>
</dbReference>
<accession>A0A1E4SVB5</accession>
<keyword evidence="2" id="KW-1185">Reference proteome</keyword>
<dbReference type="OrthoDB" id="3986654at2759"/>
<evidence type="ECO:0000313" key="1">
    <source>
        <dbReference type="EMBL" id="ODV83362.1"/>
    </source>
</evidence>
<protein>
    <submittedName>
        <fullName evidence="1">Uncharacterized protein</fullName>
    </submittedName>
</protein>
<dbReference type="EMBL" id="KV453865">
    <property type="protein sequence ID" value="ODV83362.1"/>
    <property type="molecule type" value="Genomic_DNA"/>
</dbReference>
<evidence type="ECO:0000313" key="2">
    <source>
        <dbReference type="Proteomes" id="UP000094801"/>
    </source>
</evidence>
<sequence>MAQVTPLQFLGCVSVVAVPLGITAVYARPTFANAIKSKLDQERIEAQKKHYTKSDVYPVSLAEDELIKKYLATGDGKAREYKINY</sequence>
<reference evidence="2" key="1">
    <citation type="submission" date="2016-04" db="EMBL/GenBank/DDBJ databases">
        <title>Comparative genomics of biotechnologically important yeasts.</title>
        <authorList>
            <consortium name="DOE Joint Genome Institute"/>
            <person name="Riley R."/>
            <person name="Haridas S."/>
            <person name="Wolfe K.H."/>
            <person name="Lopes M.R."/>
            <person name="Hittinger C.T."/>
            <person name="Goker M."/>
            <person name="Salamov A."/>
            <person name="Wisecaver J."/>
            <person name="Long T.M."/>
            <person name="Aerts A.L."/>
            <person name="Barry K."/>
            <person name="Choi C."/>
            <person name="Clum A."/>
            <person name="Coughlan A.Y."/>
            <person name="Deshpande S."/>
            <person name="Douglass A.P."/>
            <person name="Hanson S.J."/>
            <person name="Klenk H.-P."/>
            <person name="Labutti K."/>
            <person name="Lapidus A."/>
            <person name="Lindquist E."/>
            <person name="Lipzen A."/>
            <person name="Meier-Kolthoff J.P."/>
            <person name="Ohm R.A."/>
            <person name="Otillar R.P."/>
            <person name="Pangilinan J."/>
            <person name="Peng Y."/>
            <person name="Rokas A."/>
            <person name="Rosa C.A."/>
            <person name="Scheuner C."/>
            <person name="Sibirny A.A."/>
            <person name="Slot J.C."/>
            <person name="Stielow J.B."/>
            <person name="Sun H."/>
            <person name="Kurtzman C.P."/>
            <person name="Blackwell M."/>
            <person name="Grigoriev I.V."/>
            <person name="Jeffries T.W."/>
        </authorList>
    </citation>
    <scope>NUCLEOTIDE SEQUENCE [LARGE SCALE GENOMIC DNA]</scope>
    <source>
        <strain evidence="2">NRRL YB-2248</strain>
    </source>
</reference>
<gene>
    <name evidence="1" type="ORF">CANARDRAFT_30128</name>
</gene>
<proteinExistence type="predicted"/>
<dbReference type="AlphaFoldDB" id="A0A1E4SVB5"/>
<name>A0A1E4SVB5_9ASCO</name>